<evidence type="ECO:0000313" key="3">
    <source>
        <dbReference type="Proteomes" id="UP001497516"/>
    </source>
</evidence>
<organism evidence="2 3">
    <name type="scientific">Linum trigynum</name>
    <dbReference type="NCBI Taxonomy" id="586398"/>
    <lineage>
        <taxon>Eukaryota</taxon>
        <taxon>Viridiplantae</taxon>
        <taxon>Streptophyta</taxon>
        <taxon>Embryophyta</taxon>
        <taxon>Tracheophyta</taxon>
        <taxon>Spermatophyta</taxon>
        <taxon>Magnoliopsida</taxon>
        <taxon>eudicotyledons</taxon>
        <taxon>Gunneridae</taxon>
        <taxon>Pentapetalae</taxon>
        <taxon>rosids</taxon>
        <taxon>fabids</taxon>
        <taxon>Malpighiales</taxon>
        <taxon>Linaceae</taxon>
        <taxon>Linum</taxon>
    </lineage>
</organism>
<dbReference type="PANTHER" id="PTHR33710">
    <property type="entry name" value="BNAC02G09200D PROTEIN"/>
    <property type="match status" value="1"/>
</dbReference>
<name>A0AAV2E445_9ROSI</name>
<gene>
    <name evidence="2" type="ORF">LTRI10_LOCUS22070</name>
</gene>
<dbReference type="EMBL" id="OZ034817">
    <property type="protein sequence ID" value="CAL1380640.1"/>
    <property type="molecule type" value="Genomic_DNA"/>
</dbReference>
<dbReference type="GO" id="GO:0003824">
    <property type="term" value="F:catalytic activity"/>
    <property type="evidence" value="ECO:0007669"/>
    <property type="project" value="InterPro"/>
</dbReference>
<dbReference type="SUPFAM" id="SSF56219">
    <property type="entry name" value="DNase I-like"/>
    <property type="match status" value="1"/>
</dbReference>
<dbReference type="InterPro" id="IPR005135">
    <property type="entry name" value="Endo/exonuclease/phosphatase"/>
</dbReference>
<evidence type="ECO:0000259" key="1">
    <source>
        <dbReference type="Pfam" id="PF03372"/>
    </source>
</evidence>
<evidence type="ECO:0000313" key="2">
    <source>
        <dbReference type="EMBL" id="CAL1380640.1"/>
    </source>
</evidence>
<dbReference type="Gene3D" id="3.60.10.10">
    <property type="entry name" value="Endonuclease/exonuclease/phosphatase"/>
    <property type="match status" value="1"/>
</dbReference>
<sequence length="394" mass="44956">MSMSTYSDFKLFAWNVGGAGGRAFSRSLKLVLQLHKPDIVILLEPQVSGGVANAVCDRLGFQDVARVEANGRSGGIWIFWNSQAITMQVDSAGHPHLTMICSKPGMPIWKLTAVYASPQQQSQRSLWGLLIDQSRRINCPWILTGDFNAIRDPDEKTGPASSSTYSRCKRFGNWINEAKLLDLGFSGPKFTWSRGNTTASYKASRLDRSLCNLEWNETFPTTSVTHLARLSSDHHPILTSWPTQGVSHLTSKRFRFEATWLTHADFFPFIENSWESQTTFPDALQVLSDKLKGWNLAVFGNIFQRKKRLVARIAGIERRQAESFSPSLAKLHAKLEAELDKTLEQEELIWFQRSRENWVKFGERNTAYFHHLTNIRRRMNKITALKRWGWQLGH</sequence>
<feature type="domain" description="Endonuclease/exonuclease/phosphatase" evidence="1">
    <location>
        <begin position="14"/>
        <end position="234"/>
    </location>
</feature>
<dbReference type="PANTHER" id="PTHR33710:SF77">
    <property type="entry name" value="DNASE I-LIKE SUPERFAMILY PROTEIN"/>
    <property type="match status" value="1"/>
</dbReference>
<proteinExistence type="predicted"/>
<accession>A0AAV2E445</accession>
<dbReference type="AlphaFoldDB" id="A0AAV2E445"/>
<dbReference type="InterPro" id="IPR036691">
    <property type="entry name" value="Endo/exonu/phosph_ase_sf"/>
</dbReference>
<keyword evidence="3" id="KW-1185">Reference proteome</keyword>
<reference evidence="2 3" key="1">
    <citation type="submission" date="2024-04" db="EMBL/GenBank/DDBJ databases">
        <authorList>
            <person name="Fracassetti M."/>
        </authorList>
    </citation>
    <scope>NUCLEOTIDE SEQUENCE [LARGE SCALE GENOMIC DNA]</scope>
</reference>
<protein>
    <recommendedName>
        <fullName evidence="1">Endonuclease/exonuclease/phosphatase domain-containing protein</fullName>
    </recommendedName>
</protein>
<dbReference type="Proteomes" id="UP001497516">
    <property type="component" value="Chromosome 4"/>
</dbReference>
<dbReference type="Pfam" id="PF03372">
    <property type="entry name" value="Exo_endo_phos"/>
    <property type="match status" value="1"/>
</dbReference>